<evidence type="ECO:0000313" key="2">
    <source>
        <dbReference type="EMBL" id="GAA0332659.1"/>
    </source>
</evidence>
<accession>A0ABN0WCD1</accession>
<dbReference type="RefSeq" id="WP_343799391.1">
    <property type="nucleotide sequence ID" value="NZ_BAAADJ010000023.1"/>
</dbReference>
<feature type="compositionally biased region" description="Gly residues" evidence="1">
    <location>
        <begin position="22"/>
        <end position="41"/>
    </location>
</feature>
<evidence type="ECO:0000256" key="1">
    <source>
        <dbReference type="SAM" id="MobiDB-lite"/>
    </source>
</evidence>
<feature type="region of interest" description="Disordered" evidence="1">
    <location>
        <begin position="1"/>
        <end position="42"/>
    </location>
</feature>
<evidence type="ECO:0000313" key="3">
    <source>
        <dbReference type="Proteomes" id="UP001500782"/>
    </source>
</evidence>
<proteinExistence type="predicted"/>
<reference evidence="2 3" key="1">
    <citation type="journal article" date="2019" name="Int. J. Syst. Evol. Microbiol.">
        <title>The Global Catalogue of Microorganisms (GCM) 10K type strain sequencing project: providing services to taxonomists for standard genome sequencing and annotation.</title>
        <authorList>
            <consortium name="The Broad Institute Genomics Platform"/>
            <consortium name="The Broad Institute Genome Sequencing Center for Infectious Disease"/>
            <person name="Wu L."/>
            <person name="Ma J."/>
        </authorList>
    </citation>
    <scope>NUCLEOTIDE SEQUENCE [LARGE SCALE GENOMIC DNA]</scope>
    <source>
        <strain evidence="2 3">JCM 9731</strain>
    </source>
</reference>
<name>A0ABN0WCD1_9BACI</name>
<sequence>MYYRQQQPPIGQGGVYIPIPGFPGGGSPGYPGGGYPGGGGQSLERRVSQLERQVDRLNRQFDRLDRRIERIERRLGIGQQQY</sequence>
<evidence type="ECO:0008006" key="4">
    <source>
        <dbReference type="Google" id="ProtNLM"/>
    </source>
</evidence>
<dbReference type="Proteomes" id="UP001500782">
    <property type="component" value="Unassembled WGS sequence"/>
</dbReference>
<gene>
    <name evidence="2" type="ORF">GCM10008967_24160</name>
</gene>
<keyword evidence="3" id="KW-1185">Reference proteome</keyword>
<dbReference type="EMBL" id="BAAADJ010000023">
    <property type="protein sequence ID" value="GAA0332659.1"/>
    <property type="molecule type" value="Genomic_DNA"/>
</dbReference>
<comment type="caution">
    <text evidence="2">The sequence shown here is derived from an EMBL/GenBank/DDBJ whole genome shotgun (WGS) entry which is preliminary data.</text>
</comment>
<dbReference type="Gene3D" id="1.20.1270.70">
    <property type="entry name" value="Designed single chain three-helix bundle"/>
    <property type="match status" value="1"/>
</dbReference>
<organism evidence="2 3">
    <name type="scientific">Bacillus carboniphilus</name>
    <dbReference type="NCBI Taxonomy" id="86663"/>
    <lineage>
        <taxon>Bacteria</taxon>
        <taxon>Bacillati</taxon>
        <taxon>Bacillota</taxon>
        <taxon>Bacilli</taxon>
        <taxon>Bacillales</taxon>
        <taxon>Bacillaceae</taxon>
        <taxon>Bacillus</taxon>
    </lineage>
</organism>
<protein>
    <recommendedName>
        <fullName evidence="4">DUF5320 domain-containing protein</fullName>
    </recommendedName>
</protein>